<dbReference type="SUPFAM" id="SSF52540">
    <property type="entry name" value="P-loop containing nucleoside triphosphate hydrolases"/>
    <property type="match status" value="1"/>
</dbReference>
<organism evidence="3 4">
    <name type="scientific">Nocardioides potassii</name>
    <dbReference type="NCBI Taxonomy" id="2911371"/>
    <lineage>
        <taxon>Bacteria</taxon>
        <taxon>Bacillati</taxon>
        <taxon>Actinomycetota</taxon>
        <taxon>Actinomycetes</taxon>
        <taxon>Propionibacteriales</taxon>
        <taxon>Nocardioidaceae</taxon>
        <taxon>Nocardioides</taxon>
    </lineage>
</organism>
<proteinExistence type="predicted"/>
<dbReference type="InterPro" id="IPR027417">
    <property type="entry name" value="P-loop_NTPase"/>
</dbReference>
<dbReference type="Gene3D" id="3.40.50.300">
    <property type="entry name" value="P-loop containing nucleotide triphosphate hydrolases"/>
    <property type="match status" value="1"/>
</dbReference>
<comment type="caution">
    <text evidence="3">The sequence shown here is derived from an EMBL/GenBank/DDBJ whole genome shotgun (WGS) entry which is preliminary data.</text>
</comment>
<dbReference type="Proteomes" id="UP001201161">
    <property type="component" value="Unassembled WGS sequence"/>
</dbReference>
<feature type="domain" description="Helicase C-terminal" evidence="2">
    <location>
        <begin position="116"/>
        <end position="279"/>
    </location>
</feature>
<gene>
    <name evidence="3" type="ORF">L2K70_02295</name>
</gene>
<dbReference type="SMART" id="SM00490">
    <property type="entry name" value="HELICc"/>
    <property type="match status" value="1"/>
</dbReference>
<evidence type="ECO:0000313" key="4">
    <source>
        <dbReference type="Proteomes" id="UP001201161"/>
    </source>
</evidence>
<dbReference type="Pfam" id="PF09369">
    <property type="entry name" value="MZB"/>
    <property type="match status" value="1"/>
</dbReference>
<sequence length="1248" mass="133778">MPAFPRGRPAPGYPRVGGGGGPRDNDLVPAASTKGWYAVWTARALGCSPAEGASVVVELLKQLAALDVVQVVNTQSGAQVYEILPSRVLVQPVGDVELADGGVLLVCDTCGDLHPGTPQVVDELEGAPCQVLRCRGSLVRASGEPDNFYRRLYAAADTTRVIAREHTSLLPDETRLAYETEFKAGASNPAAPNVLVATPTLEMGIDIGDLSTVMLAGLPRSVASYLQRVGRAGRLTGSALNLAFVSGRGEQLPRLGDPLSVVNGAVRPPATYLDAEEILRRQYLASVADVLARTPGAPHPSTPAQAIGSVEAGSFLHALGTAAEDAGALDAFVVGFDDLSARARDGLKQWITPGATPLTSPMAAFLHEQRHHWASRVETVQHRIGEIQAELPELQERAALPAATDDDKLAVRTAVAGLGLARRQLADLRDGYWIGVLEEHGILPNYTLLDDTVSLDVTLSWLDPESQEYRSEEQSFHRASSLALRDLAPGATFYANRHQLLVDAVDLGHEGEAVRPWALCAACGHAQPRDGGAQPPTSCPRCGDTTIADVRQTIDVVELTSVSSAVRREEATIDDGSDDRKRAGFEVVTAADVGTPRTEWHVDQYPLGVKHLHGMTIRWLNLGRTGEPSSGSVHVSGQEHAAALFRVCARCGKVDTGTRRNAASEHRPWCPQRHAVDEDVRAIALSRTLRTEGVVVRLPATITLGDRFAVPSLIAAFQLGLREHLGGTPDHLAVEQVVDPHLSDGSDNRDALLVHDKVPGGTGYLAELSEPQKLWSVLRQAWLVVRDCPCQDEDRAACHRCLSPWLNGPTGRWVSRLAAERHLHDILTAGGTLPEPDEVLGWTVMKQPTVPDDPETHIEQRFRAVLRKRLTEGLGASVSEQPGPHGNRWTIVLGGRTWTLEPQLPLGNVKPDFVLVCNDPNVPRVAVFCDGWRFHASPAVNNLAADATKRAWLRAQGYVVVSLTWQDLDGAEQSAATPPSWFDDARWSKVLGASNGALRPAHRDLVVGGPIDLLVSWVASPDRDGLQALAELLPLLLIGAGDAGKTDPSKPLLELVGPLHSGQALPGDGAHATWSWRHDTLTVLARRTTGTASEVAVMVDDRTDVLGQAHKQAWNEWLRLANLLNLRLQEATVLTYSQLAAPAVGVGPGTSPASATYAEPWLSLLEQVVGDAAIALVRDLADLDVTPPVVGGEAGDGIVVEIAWPDRQLVVDLDLTDDDRHDLVHDGWVVVPPDATAVQQALEPAGAP</sequence>
<feature type="region of interest" description="Disordered" evidence="1">
    <location>
        <begin position="1"/>
        <end position="27"/>
    </location>
</feature>
<keyword evidence="4" id="KW-1185">Reference proteome</keyword>
<dbReference type="Pfam" id="PF00271">
    <property type="entry name" value="Helicase_C"/>
    <property type="match status" value="1"/>
</dbReference>
<reference evidence="3 4" key="1">
    <citation type="submission" date="2022-01" db="EMBL/GenBank/DDBJ databases">
        <title>Nocardioides sp. nov., an actinomycete isolated from mining soil.</title>
        <authorList>
            <person name="Liu L."/>
        </authorList>
    </citation>
    <scope>NUCLEOTIDE SEQUENCE [LARGE SCALE GENOMIC DNA]</scope>
    <source>
        <strain evidence="3 4">KLBMP 9356</strain>
    </source>
</reference>
<evidence type="ECO:0000256" key="1">
    <source>
        <dbReference type="SAM" id="MobiDB-lite"/>
    </source>
</evidence>
<evidence type="ECO:0000259" key="2">
    <source>
        <dbReference type="PROSITE" id="PS51194"/>
    </source>
</evidence>
<dbReference type="InterPro" id="IPR001650">
    <property type="entry name" value="Helicase_C-like"/>
</dbReference>
<dbReference type="InterPro" id="IPR018973">
    <property type="entry name" value="MZB"/>
</dbReference>
<dbReference type="PANTHER" id="PTHR47957">
    <property type="entry name" value="ATP-DEPENDENT HELICASE HRQ1"/>
    <property type="match status" value="1"/>
</dbReference>
<accession>A0ABS9H7Y6</accession>
<name>A0ABS9H7Y6_9ACTN</name>
<dbReference type="PANTHER" id="PTHR47957:SF3">
    <property type="entry name" value="ATP-DEPENDENT HELICASE HRQ1"/>
    <property type="match status" value="1"/>
</dbReference>
<dbReference type="PROSITE" id="PS51194">
    <property type="entry name" value="HELICASE_CTER"/>
    <property type="match status" value="1"/>
</dbReference>
<feature type="compositionally biased region" description="Low complexity" evidence="1">
    <location>
        <begin position="1"/>
        <end position="14"/>
    </location>
</feature>
<dbReference type="EMBL" id="JAKJHZ010000003">
    <property type="protein sequence ID" value="MCF6376423.1"/>
    <property type="molecule type" value="Genomic_DNA"/>
</dbReference>
<protein>
    <submittedName>
        <fullName evidence="3">DUF1998 domain-containing protein</fullName>
    </submittedName>
</protein>
<evidence type="ECO:0000313" key="3">
    <source>
        <dbReference type="EMBL" id="MCF6376423.1"/>
    </source>
</evidence>